<dbReference type="InterPro" id="IPR005814">
    <property type="entry name" value="Aminotrans_3"/>
</dbReference>
<dbReference type="PANTHER" id="PTHR43552:SF2">
    <property type="entry name" value="DIAMINOBUTYRATE--2-OXOGLUTARATE TRANSAMINASE"/>
    <property type="match status" value="1"/>
</dbReference>
<comment type="cofactor">
    <cofactor evidence="1">
        <name>pyridoxal 5'-phosphate</name>
        <dbReference type="ChEBI" id="CHEBI:597326"/>
    </cofactor>
</comment>
<dbReference type="PANTHER" id="PTHR43552">
    <property type="entry name" value="DIAMINOBUTYRATE--2-OXOGLUTARATE AMINOTRANSFERASE"/>
    <property type="match status" value="1"/>
</dbReference>
<dbReference type="SUPFAM" id="SSF53383">
    <property type="entry name" value="PLP-dependent transferases"/>
    <property type="match status" value="1"/>
</dbReference>
<comment type="similarity">
    <text evidence="4">Belongs to the class-III pyridoxal-phosphate-dependent aminotransferase family.</text>
</comment>
<evidence type="ECO:0000256" key="6">
    <source>
        <dbReference type="ARBA" id="ARBA00014798"/>
    </source>
</evidence>
<gene>
    <name evidence="14" type="ORF">ACFQ08_02030</name>
</gene>
<evidence type="ECO:0000256" key="9">
    <source>
        <dbReference type="ARBA" id="ARBA00022898"/>
    </source>
</evidence>
<dbReference type="Proteomes" id="UP001597024">
    <property type="component" value="Unassembled WGS sequence"/>
</dbReference>
<name>A0ABW3DHF8_9ACTN</name>
<dbReference type="Pfam" id="PF00202">
    <property type="entry name" value="Aminotran_3"/>
    <property type="match status" value="1"/>
</dbReference>
<dbReference type="InterPro" id="IPR015424">
    <property type="entry name" value="PyrdxlP-dep_Trfase"/>
</dbReference>
<evidence type="ECO:0000256" key="8">
    <source>
        <dbReference type="ARBA" id="ARBA00022679"/>
    </source>
</evidence>
<evidence type="ECO:0000256" key="5">
    <source>
        <dbReference type="ARBA" id="ARBA00013155"/>
    </source>
</evidence>
<evidence type="ECO:0000256" key="2">
    <source>
        <dbReference type="ARBA" id="ARBA00002189"/>
    </source>
</evidence>
<sequence>MTGVDLTVRESAVPAVFEELESNVRTYCRRFPAVFVGARGHLLWDQDGGQYADLLSGAGALNYGHNHPQLRQALVDYLLSDGPVHTLDLHTPAKAAFLERFRDVVLRPRDLEYRVQFVGPTGANAVEAAFKVARRATGRSHILAFTNGFHGGSLGAL</sequence>
<dbReference type="Gene3D" id="3.40.640.10">
    <property type="entry name" value="Type I PLP-dependent aspartate aminotransferase-like (Major domain)"/>
    <property type="match status" value="1"/>
</dbReference>
<dbReference type="GO" id="GO:0008483">
    <property type="term" value="F:transaminase activity"/>
    <property type="evidence" value="ECO:0007669"/>
    <property type="project" value="UniProtKB-KW"/>
</dbReference>
<accession>A0ABW3DHF8</accession>
<dbReference type="InterPro" id="IPR015421">
    <property type="entry name" value="PyrdxlP-dep_Trfase_major"/>
</dbReference>
<comment type="pathway">
    <text evidence="3">Amine and polyamine biosynthesis; ectoine biosynthesis; L-ectoine from L-aspartate 4-semialdehyde: step 1/3.</text>
</comment>
<comment type="caution">
    <text evidence="14">The sequence shown here is derived from an EMBL/GenBank/DDBJ whole genome shotgun (WGS) entry which is preliminary data.</text>
</comment>
<evidence type="ECO:0000256" key="10">
    <source>
        <dbReference type="ARBA" id="ARBA00029744"/>
    </source>
</evidence>
<keyword evidence="8" id="KW-0808">Transferase</keyword>
<keyword evidence="7 14" id="KW-0032">Aminotransferase</keyword>
<dbReference type="InterPro" id="IPR004637">
    <property type="entry name" value="Dat"/>
</dbReference>
<evidence type="ECO:0000313" key="15">
    <source>
        <dbReference type="Proteomes" id="UP001597024"/>
    </source>
</evidence>
<evidence type="ECO:0000256" key="12">
    <source>
        <dbReference type="ARBA" id="ARBA00031476"/>
    </source>
</evidence>
<evidence type="ECO:0000256" key="3">
    <source>
        <dbReference type="ARBA" id="ARBA00004946"/>
    </source>
</evidence>
<proteinExistence type="inferred from homology"/>
<dbReference type="InterPro" id="IPR015422">
    <property type="entry name" value="PyrdxlP-dep_Trfase_small"/>
</dbReference>
<protein>
    <recommendedName>
        <fullName evidence="6">Diaminobutyrate--2-oxoglutarate transaminase</fullName>
        <ecNumber evidence="5">2.6.1.76</ecNumber>
    </recommendedName>
    <alternativeName>
        <fullName evidence="11">DABA aminotransferase</fullName>
    </alternativeName>
    <alternativeName>
        <fullName evidence="12">Diaminobutyrate--2-oxoglutarate aminotransferase</fullName>
    </alternativeName>
    <alternativeName>
        <fullName evidence="10">L-2,4-diaminobutyric acid transaminase</fullName>
    </alternativeName>
</protein>
<dbReference type="EC" id="2.6.1.76" evidence="5"/>
<evidence type="ECO:0000256" key="13">
    <source>
        <dbReference type="ARBA" id="ARBA00049111"/>
    </source>
</evidence>
<comment type="catalytic activity">
    <reaction evidence="13">
        <text>L-2,4-diaminobutanoate + 2-oxoglutarate = L-aspartate 4-semialdehyde + L-glutamate</text>
        <dbReference type="Rhea" id="RHEA:11160"/>
        <dbReference type="ChEBI" id="CHEBI:16810"/>
        <dbReference type="ChEBI" id="CHEBI:29985"/>
        <dbReference type="ChEBI" id="CHEBI:58761"/>
        <dbReference type="ChEBI" id="CHEBI:537519"/>
        <dbReference type="EC" id="2.6.1.76"/>
    </reaction>
</comment>
<keyword evidence="15" id="KW-1185">Reference proteome</keyword>
<feature type="non-terminal residue" evidence="14">
    <location>
        <position position="157"/>
    </location>
</feature>
<evidence type="ECO:0000256" key="11">
    <source>
        <dbReference type="ARBA" id="ARBA00030665"/>
    </source>
</evidence>
<evidence type="ECO:0000256" key="7">
    <source>
        <dbReference type="ARBA" id="ARBA00022576"/>
    </source>
</evidence>
<dbReference type="EMBL" id="JBHTHX010000027">
    <property type="protein sequence ID" value="MFD0883338.1"/>
    <property type="molecule type" value="Genomic_DNA"/>
</dbReference>
<comment type="function">
    <text evidence="2">Catalyzes reversively the conversion of L-aspartate beta-semialdehyde (ASA) to L-2,4-diaminobutyrate (DABA) by transamination with L-glutamate.</text>
</comment>
<organism evidence="14 15">
    <name type="scientific">Streptosporangium algeriense</name>
    <dbReference type="NCBI Taxonomy" id="1682748"/>
    <lineage>
        <taxon>Bacteria</taxon>
        <taxon>Bacillati</taxon>
        <taxon>Actinomycetota</taxon>
        <taxon>Actinomycetes</taxon>
        <taxon>Streptosporangiales</taxon>
        <taxon>Streptosporangiaceae</taxon>
        <taxon>Streptosporangium</taxon>
    </lineage>
</organism>
<evidence type="ECO:0000313" key="14">
    <source>
        <dbReference type="EMBL" id="MFD0883338.1"/>
    </source>
</evidence>
<dbReference type="Gene3D" id="3.90.1150.10">
    <property type="entry name" value="Aspartate Aminotransferase, domain 1"/>
    <property type="match status" value="1"/>
</dbReference>
<reference evidence="15" key="1">
    <citation type="journal article" date="2019" name="Int. J. Syst. Evol. Microbiol.">
        <title>The Global Catalogue of Microorganisms (GCM) 10K type strain sequencing project: providing services to taxonomists for standard genome sequencing and annotation.</title>
        <authorList>
            <consortium name="The Broad Institute Genomics Platform"/>
            <consortium name="The Broad Institute Genome Sequencing Center for Infectious Disease"/>
            <person name="Wu L."/>
            <person name="Ma J."/>
        </authorList>
    </citation>
    <scope>NUCLEOTIDE SEQUENCE [LARGE SCALE GENOMIC DNA]</scope>
    <source>
        <strain evidence="15">CCUG 62974</strain>
    </source>
</reference>
<evidence type="ECO:0000256" key="1">
    <source>
        <dbReference type="ARBA" id="ARBA00001933"/>
    </source>
</evidence>
<keyword evidence="9" id="KW-0663">Pyridoxal phosphate</keyword>
<evidence type="ECO:0000256" key="4">
    <source>
        <dbReference type="ARBA" id="ARBA00008954"/>
    </source>
</evidence>